<feature type="region of interest" description="Disordered" evidence="1">
    <location>
        <begin position="1"/>
        <end position="84"/>
    </location>
</feature>
<evidence type="ECO:0000256" key="1">
    <source>
        <dbReference type="SAM" id="MobiDB-lite"/>
    </source>
</evidence>
<dbReference type="AlphaFoldDB" id="A0AAV5E0B6"/>
<feature type="compositionally biased region" description="Polar residues" evidence="1">
    <location>
        <begin position="56"/>
        <end position="67"/>
    </location>
</feature>
<evidence type="ECO:0000313" key="3">
    <source>
        <dbReference type="Proteomes" id="UP001054889"/>
    </source>
</evidence>
<reference evidence="2" key="1">
    <citation type="journal article" date="2018" name="DNA Res.">
        <title>Multiple hybrid de novo genome assembly of finger millet, an orphan allotetraploid crop.</title>
        <authorList>
            <person name="Hatakeyama M."/>
            <person name="Aluri S."/>
            <person name="Balachadran M.T."/>
            <person name="Sivarajan S.R."/>
            <person name="Patrignani A."/>
            <person name="Gruter S."/>
            <person name="Poveda L."/>
            <person name="Shimizu-Inatsugi R."/>
            <person name="Baeten J."/>
            <person name="Francoijs K.J."/>
            <person name="Nataraja K.N."/>
            <person name="Reddy Y.A.N."/>
            <person name="Phadnis S."/>
            <person name="Ravikumar R.L."/>
            <person name="Schlapbach R."/>
            <person name="Sreeman S.M."/>
            <person name="Shimizu K.K."/>
        </authorList>
    </citation>
    <scope>NUCLEOTIDE SEQUENCE</scope>
</reference>
<organism evidence="2 3">
    <name type="scientific">Eleusine coracana subsp. coracana</name>
    <dbReference type="NCBI Taxonomy" id="191504"/>
    <lineage>
        <taxon>Eukaryota</taxon>
        <taxon>Viridiplantae</taxon>
        <taxon>Streptophyta</taxon>
        <taxon>Embryophyta</taxon>
        <taxon>Tracheophyta</taxon>
        <taxon>Spermatophyta</taxon>
        <taxon>Magnoliopsida</taxon>
        <taxon>Liliopsida</taxon>
        <taxon>Poales</taxon>
        <taxon>Poaceae</taxon>
        <taxon>PACMAD clade</taxon>
        <taxon>Chloridoideae</taxon>
        <taxon>Cynodonteae</taxon>
        <taxon>Eleusininae</taxon>
        <taxon>Eleusine</taxon>
    </lineage>
</organism>
<proteinExistence type="predicted"/>
<reference evidence="2" key="2">
    <citation type="submission" date="2021-12" db="EMBL/GenBank/DDBJ databases">
        <title>Resequencing data analysis of finger millet.</title>
        <authorList>
            <person name="Hatakeyama M."/>
            <person name="Aluri S."/>
            <person name="Balachadran M.T."/>
            <person name="Sivarajan S.R."/>
            <person name="Poveda L."/>
            <person name="Shimizu-Inatsugi R."/>
            <person name="Schlapbach R."/>
            <person name="Sreeman S.M."/>
            <person name="Shimizu K.K."/>
        </authorList>
    </citation>
    <scope>NUCLEOTIDE SEQUENCE</scope>
</reference>
<gene>
    <name evidence="2" type="primary">gb02905</name>
    <name evidence="2" type="ORF">PR202_gb02905</name>
</gene>
<accession>A0AAV5E0B6</accession>
<evidence type="ECO:0000313" key="2">
    <source>
        <dbReference type="EMBL" id="GJN15956.1"/>
    </source>
</evidence>
<name>A0AAV5E0B6_ELECO</name>
<feature type="compositionally biased region" description="Low complexity" evidence="1">
    <location>
        <begin position="23"/>
        <end position="36"/>
    </location>
</feature>
<protein>
    <submittedName>
        <fullName evidence="2">Uncharacterized protein</fullName>
    </submittedName>
</protein>
<dbReference type="EMBL" id="BQKI01000072">
    <property type="protein sequence ID" value="GJN15956.1"/>
    <property type="molecule type" value="Genomic_DNA"/>
</dbReference>
<keyword evidence="3" id="KW-1185">Reference proteome</keyword>
<comment type="caution">
    <text evidence="2">The sequence shown here is derived from an EMBL/GenBank/DDBJ whole genome shotgun (WGS) entry which is preliminary data.</text>
</comment>
<sequence>MEAPRGYAVAEGDASIEEGGEWTTMQMTTTTDSKTTAPGHNPGIGHPRNSPGGEWTTMQVTTITDSRPTAPGNSPGIGHPGDSPVVLTQAREECRSMK</sequence>
<dbReference type="Proteomes" id="UP001054889">
    <property type="component" value="Unassembled WGS sequence"/>
</dbReference>